<sequence length="262" mass="27854">MRTTLRVAASLSIPFLLSGCVESSGGDTGTGSDPEGSPAAEQADPGAGGGVAERGERGGPEDAEADGEPVLEIGGVKTEATAGDTVELFTREVTADQDGDNMSAQVDWEPRLSLTFTAAEREGDDVTFHGRASYLLDDGAYTLHAKDFTVLVPNGESAKEAAGFDEQYEEYLSDQGGKLVTLTSAEPEQDFAVTVADVPPEDDAQRHDNGTTGRYVQYETPEELWGHEVQAPQDYVPGRLCYVEGDGWHDVPLFDFSNVPCG</sequence>
<dbReference type="RefSeq" id="WP_184575128.1">
    <property type="nucleotide sequence ID" value="NZ_JACHJT010000001.1"/>
</dbReference>
<organism evidence="2 3">
    <name type="scientific">Lipingzhangella halophila</name>
    <dbReference type="NCBI Taxonomy" id="1783352"/>
    <lineage>
        <taxon>Bacteria</taxon>
        <taxon>Bacillati</taxon>
        <taxon>Actinomycetota</taxon>
        <taxon>Actinomycetes</taxon>
        <taxon>Streptosporangiales</taxon>
        <taxon>Nocardiopsidaceae</taxon>
        <taxon>Lipingzhangella</taxon>
    </lineage>
</organism>
<evidence type="ECO:0000313" key="3">
    <source>
        <dbReference type="Proteomes" id="UP000523007"/>
    </source>
</evidence>
<accession>A0A7W7W1Y4</accession>
<dbReference type="AlphaFoldDB" id="A0A7W7W1Y4"/>
<protein>
    <recommendedName>
        <fullName evidence="4">Lipoprotein</fullName>
    </recommendedName>
</protein>
<proteinExistence type="predicted"/>
<keyword evidence="3" id="KW-1185">Reference proteome</keyword>
<evidence type="ECO:0000256" key="1">
    <source>
        <dbReference type="SAM" id="MobiDB-lite"/>
    </source>
</evidence>
<dbReference type="EMBL" id="JACHJT010000001">
    <property type="protein sequence ID" value="MBB4930135.1"/>
    <property type="molecule type" value="Genomic_DNA"/>
</dbReference>
<feature type="compositionally biased region" description="Low complexity" evidence="1">
    <location>
        <begin position="24"/>
        <end position="37"/>
    </location>
</feature>
<dbReference type="PROSITE" id="PS51257">
    <property type="entry name" value="PROKAR_LIPOPROTEIN"/>
    <property type="match status" value="1"/>
</dbReference>
<evidence type="ECO:0008006" key="4">
    <source>
        <dbReference type="Google" id="ProtNLM"/>
    </source>
</evidence>
<evidence type="ECO:0000313" key="2">
    <source>
        <dbReference type="EMBL" id="MBB4930135.1"/>
    </source>
</evidence>
<reference evidence="2 3" key="1">
    <citation type="submission" date="2020-08" db="EMBL/GenBank/DDBJ databases">
        <title>Sequencing the genomes of 1000 actinobacteria strains.</title>
        <authorList>
            <person name="Klenk H.-P."/>
        </authorList>
    </citation>
    <scope>NUCLEOTIDE SEQUENCE [LARGE SCALE GENOMIC DNA]</scope>
    <source>
        <strain evidence="2 3">DSM 102030</strain>
    </source>
</reference>
<feature type="region of interest" description="Disordered" evidence="1">
    <location>
        <begin position="24"/>
        <end position="78"/>
    </location>
</feature>
<gene>
    <name evidence="2" type="ORF">F4561_000955</name>
</gene>
<dbReference type="Proteomes" id="UP000523007">
    <property type="component" value="Unassembled WGS sequence"/>
</dbReference>
<comment type="caution">
    <text evidence="2">The sequence shown here is derived from an EMBL/GenBank/DDBJ whole genome shotgun (WGS) entry which is preliminary data.</text>
</comment>
<name>A0A7W7W1Y4_9ACTN</name>